<dbReference type="GeneID" id="103065361"/>
<dbReference type="KEGG" id="pbi:103065361"/>
<evidence type="ECO:0000256" key="2">
    <source>
        <dbReference type="ARBA" id="ARBA00022491"/>
    </source>
</evidence>
<name>A0A9F3QUX0_PYTBI</name>
<feature type="region of interest" description="Disordered" evidence="6">
    <location>
        <begin position="190"/>
        <end position="267"/>
    </location>
</feature>
<dbReference type="CTD" id="84667"/>
<dbReference type="GO" id="GO:0005634">
    <property type="term" value="C:nucleus"/>
    <property type="evidence" value="ECO:0007669"/>
    <property type="project" value="UniProtKB-SubCell"/>
</dbReference>
<dbReference type="Pfam" id="PF00010">
    <property type="entry name" value="HLH"/>
    <property type="match status" value="1"/>
</dbReference>
<evidence type="ECO:0000256" key="3">
    <source>
        <dbReference type="ARBA" id="ARBA00023015"/>
    </source>
</evidence>
<dbReference type="OrthoDB" id="6085656at2759"/>
<evidence type="ECO:0000256" key="6">
    <source>
        <dbReference type="SAM" id="MobiDB-lite"/>
    </source>
</evidence>
<proteinExistence type="predicted"/>
<gene>
    <name evidence="9" type="primary">HES7</name>
</gene>
<feature type="domain" description="BHLH" evidence="7">
    <location>
        <begin position="18"/>
        <end position="120"/>
    </location>
</feature>
<reference evidence="9" key="1">
    <citation type="submission" date="2025-08" db="UniProtKB">
        <authorList>
            <consortium name="RefSeq"/>
        </authorList>
    </citation>
    <scope>IDENTIFICATION</scope>
    <source>
        <tissue evidence="9">Liver</tissue>
    </source>
</reference>
<dbReference type="AlphaFoldDB" id="A0A9F3QUX0"/>
<feature type="compositionally biased region" description="Low complexity" evidence="6">
    <location>
        <begin position="191"/>
        <end position="213"/>
    </location>
</feature>
<accession>A0A9F3QUX0</accession>
<dbReference type="PROSITE" id="PS50888">
    <property type="entry name" value="BHLH"/>
    <property type="match status" value="1"/>
</dbReference>
<dbReference type="SMART" id="SM00353">
    <property type="entry name" value="HLH"/>
    <property type="match status" value="1"/>
</dbReference>
<keyword evidence="2" id="KW-0678">Repressor</keyword>
<evidence type="ECO:0000256" key="5">
    <source>
        <dbReference type="ARBA" id="ARBA00023242"/>
    </source>
</evidence>
<keyword evidence="4" id="KW-0804">Transcription</keyword>
<dbReference type="InterPro" id="IPR011598">
    <property type="entry name" value="bHLH_dom"/>
</dbReference>
<dbReference type="GO" id="GO:0046983">
    <property type="term" value="F:protein dimerization activity"/>
    <property type="evidence" value="ECO:0007669"/>
    <property type="project" value="InterPro"/>
</dbReference>
<dbReference type="InterPro" id="IPR050370">
    <property type="entry name" value="HES_HEY"/>
</dbReference>
<evidence type="ECO:0000256" key="1">
    <source>
        <dbReference type="ARBA" id="ARBA00004123"/>
    </source>
</evidence>
<protein>
    <submittedName>
        <fullName evidence="9">Transcription factor HES-7</fullName>
    </submittedName>
</protein>
<evidence type="ECO:0000256" key="4">
    <source>
        <dbReference type="ARBA" id="ARBA00023163"/>
    </source>
</evidence>
<dbReference type="PANTHER" id="PTHR10985">
    <property type="entry name" value="BASIC HELIX-LOOP-HELIX TRANSCRIPTION FACTOR, HES-RELATED"/>
    <property type="match status" value="1"/>
</dbReference>
<evidence type="ECO:0000313" key="8">
    <source>
        <dbReference type="Proteomes" id="UP000695026"/>
    </source>
</evidence>
<dbReference type="OMA" id="YMMGFRE"/>
<organism evidence="8 9">
    <name type="scientific">Python bivittatus</name>
    <name type="common">Burmese python</name>
    <name type="synonym">Python molurus bivittatus</name>
    <dbReference type="NCBI Taxonomy" id="176946"/>
    <lineage>
        <taxon>Eukaryota</taxon>
        <taxon>Metazoa</taxon>
        <taxon>Chordata</taxon>
        <taxon>Craniata</taxon>
        <taxon>Vertebrata</taxon>
        <taxon>Euteleostomi</taxon>
        <taxon>Lepidosauria</taxon>
        <taxon>Squamata</taxon>
        <taxon>Bifurcata</taxon>
        <taxon>Unidentata</taxon>
        <taxon>Episquamata</taxon>
        <taxon>Toxicofera</taxon>
        <taxon>Serpentes</taxon>
        <taxon>Henophidia</taxon>
        <taxon>Pythonidae</taxon>
        <taxon>Python</taxon>
    </lineage>
</organism>
<evidence type="ECO:0000259" key="7">
    <source>
        <dbReference type="PROSITE" id="PS50888"/>
    </source>
</evidence>
<dbReference type="Gene3D" id="4.10.280.10">
    <property type="entry name" value="Helix-loop-helix DNA-binding domain"/>
    <property type="match status" value="1"/>
</dbReference>
<dbReference type="RefSeq" id="XP_015746342.1">
    <property type="nucleotide sequence ID" value="XM_015890856.1"/>
</dbReference>
<keyword evidence="5" id="KW-0539">Nucleus</keyword>
<evidence type="ECO:0000313" key="9">
    <source>
        <dbReference type="RefSeq" id="XP_015746342.1"/>
    </source>
</evidence>
<keyword evidence="3" id="KW-0805">Transcription regulation</keyword>
<dbReference type="Proteomes" id="UP000695026">
    <property type="component" value="Unplaced"/>
</dbReference>
<keyword evidence="8" id="KW-1185">Reference proteome</keyword>
<comment type="subcellular location">
    <subcellularLocation>
        <location evidence="1">Nucleus</location>
    </subcellularLocation>
</comment>
<sequence>MGVYSPPHPGVNPPNFFSAQMLKPLVEKRRRDRINRNLEELRLLLLQKTHCQWDAGTLLTEAEVPLSGQQQAFDRRPCLFSTALPLQAIFLDLFYLQTLKNPKVEKAEILELAVGYLQERNTAKPRGTIHLHGEDALEDSGLQTCYPMGFRACFGHLAAFIQHAHPSVQSHLWEGLRVYLTAMVEPPAQDWSSSTLSPSSSSSEEAPAWTPEAFCSPVQLSRTFRRPDPPSSSTGHLGSRQRHPHPPESDASAKSISPLPTFWRPWP</sequence>
<dbReference type="SUPFAM" id="SSF47459">
    <property type="entry name" value="HLH, helix-loop-helix DNA-binding domain"/>
    <property type="match status" value="1"/>
</dbReference>
<dbReference type="InterPro" id="IPR036638">
    <property type="entry name" value="HLH_DNA-bd_sf"/>
</dbReference>